<keyword evidence="4 5" id="KW-0732">Signal</keyword>
<feature type="signal peptide" evidence="5">
    <location>
        <begin position="1"/>
        <end position="20"/>
    </location>
</feature>
<dbReference type="GO" id="GO:0005576">
    <property type="term" value="C:extracellular region"/>
    <property type="evidence" value="ECO:0007669"/>
    <property type="project" value="UniProtKB-SubCell"/>
</dbReference>
<comment type="caution">
    <text evidence="6">The sequence shown here is derived from an EMBL/GenBank/DDBJ whole genome shotgun (WGS) entry which is preliminary data.</text>
</comment>
<accession>A0AAD4MZH2</accession>
<evidence type="ECO:0000256" key="2">
    <source>
        <dbReference type="ARBA" id="ARBA00010112"/>
    </source>
</evidence>
<dbReference type="Pfam" id="PF01060">
    <property type="entry name" value="TTR-52"/>
    <property type="match status" value="1"/>
</dbReference>
<comment type="similarity">
    <text evidence="2">Belongs to the nematode transthyretin-like family.</text>
</comment>
<protein>
    <submittedName>
        <fullName evidence="6">Transthyretin-like family domain-containing protein</fullName>
    </submittedName>
</protein>
<evidence type="ECO:0000313" key="7">
    <source>
        <dbReference type="Proteomes" id="UP001201812"/>
    </source>
</evidence>
<keyword evidence="7" id="KW-1185">Reference proteome</keyword>
<dbReference type="PANTHER" id="PTHR21700:SF111">
    <property type="entry name" value="TRANSTHYRETIN-LIKE FAMILY PROTEIN"/>
    <property type="match status" value="1"/>
</dbReference>
<sequence>MLAKISFVITVMALLNLASTDIGIRTKQSVGVKGYLMCDGKPAADVRVKLYDIDRVVSMDDKLDDGKTDARGYFELSGATREISTIDPKLYVYHDCNDGWKPCQRRFGIMIPDKFVTEGEIPSRFYDAGIIELAGEFSGETRDCIH</sequence>
<proteinExistence type="inferred from homology"/>
<dbReference type="InterPro" id="IPR001534">
    <property type="entry name" value="Transthyretin-like"/>
</dbReference>
<dbReference type="Gene3D" id="2.60.40.3330">
    <property type="match status" value="1"/>
</dbReference>
<dbReference type="PANTHER" id="PTHR21700">
    <property type="entry name" value="TRANSTHYRETIN-LIKE FAMILY PROTEIN-RELATED"/>
    <property type="match status" value="1"/>
</dbReference>
<evidence type="ECO:0000256" key="3">
    <source>
        <dbReference type="ARBA" id="ARBA00022525"/>
    </source>
</evidence>
<name>A0AAD4MZH2_9BILA</name>
<evidence type="ECO:0000256" key="5">
    <source>
        <dbReference type="SAM" id="SignalP"/>
    </source>
</evidence>
<evidence type="ECO:0000256" key="1">
    <source>
        <dbReference type="ARBA" id="ARBA00004613"/>
    </source>
</evidence>
<organism evidence="6 7">
    <name type="scientific">Ditylenchus destructor</name>
    <dbReference type="NCBI Taxonomy" id="166010"/>
    <lineage>
        <taxon>Eukaryota</taxon>
        <taxon>Metazoa</taxon>
        <taxon>Ecdysozoa</taxon>
        <taxon>Nematoda</taxon>
        <taxon>Chromadorea</taxon>
        <taxon>Rhabditida</taxon>
        <taxon>Tylenchina</taxon>
        <taxon>Tylenchomorpha</taxon>
        <taxon>Sphaerularioidea</taxon>
        <taxon>Anguinidae</taxon>
        <taxon>Anguininae</taxon>
        <taxon>Ditylenchus</taxon>
    </lineage>
</organism>
<evidence type="ECO:0000313" key="6">
    <source>
        <dbReference type="EMBL" id="KAI1709753.1"/>
    </source>
</evidence>
<keyword evidence="3" id="KW-0964">Secreted</keyword>
<dbReference type="AlphaFoldDB" id="A0AAD4MZH2"/>
<comment type="subcellular location">
    <subcellularLocation>
        <location evidence="1">Secreted</location>
    </subcellularLocation>
</comment>
<reference evidence="6" key="1">
    <citation type="submission" date="2022-01" db="EMBL/GenBank/DDBJ databases">
        <title>Genome Sequence Resource for Two Populations of Ditylenchus destructor, the Migratory Endoparasitic Phytonematode.</title>
        <authorList>
            <person name="Zhang H."/>
            <person name="Lin R."/>
            <person name="Xie B."/>
        </authorList>
    </citation>
    <scope>NUCLEOTIDE SEQUENCE</scope>
    <source>
        <strain evidence="6">BazhouSP</strain>
    </source>
</reference>
<dbReference type="GO" id="GO:0009986">
    <property type="term" value="C:cell surface"/>
    <property type="evidence" value="ECO:0007669"/>
    <property type="project" value="InterPro"/>
</dbReference>
<dbReference type="Proteomes" id="UP001201812">
    <property type="component" value="Unassembled WGS sequence"/>
</dbReference>
<evidence type="ECO:0000256" key="4">
    <source>
        <dbReference type="ARBA" id="ARBA00022729"/>
    </source>
</evidence>
<dbReference type="InterPro" id="IPR038479">
    <property type="entry name" value="Transthyretin-like_sf"/>
</dbReference>
<feature type="chain" id="PRO_5042170783" evidence="5">
    <location>
        <begin position="21"/>
        <end position="146"/>
    </location>
</feature>
<dbReference type="EMBL" id="JAKKPZ010000029">
    <property type="protein sequence ID" value="KAI1709753.1"/>
    <property type="molecule type" value="Genomic_DNA"/>
</dbReference>
<gene>
    <name evidence="6" type="ORF">DdX_11146</name>
</gene>